<dbReference type="PANTHER" id="PTHR43214:SF17">
    <property type="entry name" value="TRANSCRIPTIONAL REGULATORY PROTEIN RCSB"/>
    <property type="match status" value="1"/>
</dbReference>
<name>A0ABW7CWL4_9GAMM</name>
<evidence type="ECO:0000313" key="6">
    <source>
        <dbReference type="Proteomes" id="UP001605261"/>
    </source>
</evidence>
<protein>
    <submittedName>
        <fullName evidence="5">Response regulator</fullName>
    </submittedName>
</protein>
<dbReference type="SMART" id="SM00448">
    <property type="entry name" value="REC"/>
    <property type="match status" value="1"/>
</dbReference>
<dbReference type="CDD" id="cd06170">
    <property type="entry name" value="LuxR_C_like"/>
    <property type="match status" value="1"/>
</dbReference>
<dbReference type="SUPFAM" id="SSF52172">
    <property type="entry name" value="CheY-like"/>
    <property type="match status" value="1"/>
</dbReference>
<dbReference type="InterPro" id="IPR016032">
    <property type="entry name" value="Sig_transdc_resp-reg_C-effctor"/>
</dbReference>
<evidence type="ECO:0000259" key="4">
    <source>
        <dbReference type="PROSITE" id="PS50110"/>
    </source>
</evidence>
<dbReference type="SMART" id="SM00421">
    <property type="entry name" value="HTH_LUXR"/>
    <property type="match status" value="1"/>
</dbReference>
<gene>
    <name evidence="5" type="ORF">ACEU0G_002617</name>
</gene>
<reference evidence="5 6" key="1">
    <citation type="submission" date="2024-09" db="EMBL/GenBank/DDBJ databases">
        <authorList>
            <consortium name="All-Russian atlas of soil microorganisms"/>
            <consortium name="as a basis for the search for new antimicrobial producers and enzymes with unique properties"/>
            <person name="Sokolova E.A."/>
            <person name="Voronina E.N."/>
        </authorList>
    </citation>
    <scope>NUCLEOTIDE SEQUENCE [LARGE SCALE GENOMIC DNA]</scope>
    <source>
        <strain evidence="5 6">AF-22b-331.1</strain>
    </source>
</reference>
<evidence type="ECO:0000259" key="3">
    <source>
        <dbReference type="PROSITE" id="PS50043"/>
    </source>
</evidence>
<dbReference type="PRINTS" id="PR00038">
    <property type="entry name" value="HTHLUXR"/>
</dbReference>
<sequence>MSGQATPCTLKIALLDDHDVVRHGSFVHLSCDPRFDVVGSHAHSRELFDTLSSTHVDVAVVDYALSIDDLPGLELLPLLRTQFPWVRLLLFTAHCSQVLLSRLMDAGASGVVSKTERLDALAVAVVHVAAGLCRLPDGFASDMDALALSRSEREVLRLCLAGMSVTEIAHHRHRSIKTVSTQKHTAFRKLGLRSDGELYMLRHQLAPL</sequence>
<keyword evidence="1" id="KW-0238">DNA-binding</keyword>
<dbReference type="Pfam" id="PF00196">
    <property type="entry name" value="GerE"/>
    <property type="match status" value="1"/>
</dbReference>
<dbReference type="PANTHER" id="PTHR43214">
    <property type="entry name" value="TWO-COMPONENT RESPONSE REGULATOR"/>
    <property type="match status" value="1"/>
</dbReference>
<dbReference type="Gene3D" id="3.40.50.2300">
    <property type="match status" value="1"/>
</dbReference>
<organism evidence="5 6">
    <name type="scientific">Stenotrophomonas nematodicola</name>
    <dbReference type="NCBI Taxonomy" id="2656746"/>
    <lineage>
        <taxon>Bacteria</taxon>
        <taxon>Pseudomonadati</taxon>
        <taxon>Pseudomonadota</taxon>
        <taxon>Gammaproteobacteria</taxon>
        <taxon>Lysobacterales</taxon>
        <taxon>Lysobacteraceae</taxon>
        <taxon>Stenotrophomonas</taxon>
    </lineage>
</organism>
<dbReference type="PROSITE" id="PS50110">
    <property type="entry name" value="RESPONSE_REGULATORY"/>
    <property type="match status" value="1"/>
</dbReference>
<feature type="domain" description="HTH luxR-type" evidence="3">
    <location>
        <begin position="141"/>
        <end position="206"/>
    </location>
</feature>
<feature type="domain" description="Response regulatory" evidence="4">
    <location>
        <begin position="11"/>
        <end position="129"/>
    </location>
</feature>
<keyword evidence="6" id="KW-1185">Reference proteome</keyword>
<dbReference type="InterPro" id="IPR001789">
    <property type="entry name" value="Sig_transdc_resp-reg_receiver"/>
</dbReference>
<dbReference type="InterPro" id="IPR000792">
    <property type="entry name" value="Tscrpt_reg_LuxR_C"/>
</dbReference>
<accession>A0ABW7CWL4</accession>
<dbReference type="SUPFAM" id="SSF46894">
    <property type="entry name" value="C-terminal effector domain of the bipartite response regulators"/>
    <property type="match status" value="1"/>
</dbReference>
<evidence type="ECO:0000256" key="2">
    <source>
        <dbReference type="PROSITE-ProRule" id="PRU00169"/>
    </source>
</evidence>
<dbReference type="Proteomes" id="UP001605261">
    <property type="component" value="Unassembled WGS sequence"/>
</dbReference>
<evidence type="ECO:0000313" key="5">
    <source>
        <dbReference type="EMBL" id="MFG6108627.1"/>
    </source>
</evidence>
<dbReference type="Pfam" id="PF00072">
    <property type="entry name" value="Response_reg"/>
    <property type="match status" value="1"/>
</dbReference>
<dbReference type="InterPro" id="IPR011006">
    <property type="entry name" value="CheY-like_superfamily"/>
</dbReference>
<evidence type="ECO:0000256" key="1">
    <source>
        <dbReference type="ARBA" id="ARBA00023125"/>
    </source>
</evidence>
<dbReference type="RefSeq" id="WP_394161894.1">
    <property type="nucleotide sequence ID" value="NZ_JBHGCJ010000003.1"/>
</dbReference>
<feature type="modified residue" description="4-aspartylphosphate" evidence="2">
    <location>
        <position position="62"/>
    </location>
</feature>
<dbReference type="EMBL" id="JBHGCJ010000003">
    <property type="protein sequence ID" value="MFG6108627.1"/>
    <property type="molecule type" value="Genomic_DNA"/>
</dbReference>
<proteinExistence type="predicted"/>
<keyword evidence="2" id="KW-0597">Phosphoprotein</keyword>
<dbReference type="PROSITE" id="PS50043">
    <property type="entry name" value="HTH_LUXR_2"/>
    <property type="match status" value="1"/>
</dbReference>
<dbReference type="InterPro" id="IPR039420">
    <property type="entry name" value="WalR-like"/>
</dbReference>
<comment type="caution">
    <text evidence="5">The sequence shown here is derived from an EMBL/GenBank/DDBJ whole genome shotgun (WGS) entry which is preliminary data.</text>
</comment>